<name>A0A7Z0MPA1_9GAMM</name>
<comment type="caution">
    <text evidence="2">The sequence shown here is derived from an EMBL/GenBank/DDBJ whole genome shotgun (WGS) entry which is preliminary data.</text>
</comment>
<keyword evidence="1" id="KW-0812">Transmembrane</keyword>
<gene>
    <name evidence="2" type="ORF">H0A75_07160</name>
</gene>
<feature type="transmembrane region" description="Helical" evidence="1">
    <location>
        <begin position="12"/>
        <end position="31"/>
    </location>
</feature>
<dbReference type="AlphaFoldDB" id="A0A7Z0MPA1"/>
<evidence type="ECO:0000256" key="1">
    <source>
        <dbReference type="SAM" id="Phobius"/>
    </source>
</evidence>
<reference evidence="2 3" key="1">
    <citation type="submission" date="2020-05" db="EMBL/GenBank/DDBJ databases">
        <title>Horizontal transmission and recombination maintain forever young bacterial symbiont genomes.</title>
        <authorList>
            <person name="Russell S.L."/>
            <person name="Pepper-Tunick E."/>
            <person name="Svedberg J."/>
            <person name="Byrne A."/>
            <person name="Ruelas Castillo J."/>
            <person name="Vollmers C."/>
            <person name="Beinart R.A."/>
            <person name="Corbett-Detig R."/>
        </authorList>
    </citation>
    <scope>NUCLEOTIDE SEQUENCE [LARGE SCALE GENOMIC DNA]</scope>
    <source>
        <strain evidence="2">4727-3</strain>
    </source>
</reference>
<evidence type="ECO:0000313" key="3">
    <source>
        <dbReference type="Proteomes" id="UP000537890"/>
    </source>
</evidence>
<organism evidence="2 3">
    <name type="scientific">Candidatus Methanofishera endochildressiae</name>
    <dbReference type="NCBI Taxonomy" id="2738884"/>
    <lineage>
        <taxon>Bacteria</taxon>
        <taxon>Pseudomonadati</taxon>
        <taxon>Pseudomonadota</taxon>
        <taxon>Gammaproteobacteria</taxon>
        <taxon>Candidatus Methanofishera</taxon>
    </lineage>
</organism>
<proteinExistence type="predicted"/>
<protein>
    <submittedName>
        <fullName evidence="2">Uncharacterized protein</fullName>
    </submittedName>
</protein>
<feature type="transmembrane region" description="Helical" evidence="1">
    <location>
        <begin position="71"/>
        <end position="92"/>
    </location>
</feature>
<dbReference type="Proteomes" id="UP000537890">
    <property type="component" value="Unassembled WGS sequence"/>
</dbReference>
<dbReference type="EMBL" id="JACCHS010000138">
    <property type="protein sequence ID" value="NYT47371.1"/>
    <property type="molecule type" value="Genomic_DNA"/>
</dbReference>
<keyword evidence="1" id="KW-0472">Membrane</keyword>
<evidence type="ECO:0000313" key="2">
    <source>
        <dbReference type="EMBL" id="NYT47371.1"/>
    </source>
</evidence>
<sequence length="102" mass="11570">MEWLRQSKAPMWLRFGIVGIFTAGWKILYYTPRTHKELRISQARQNGETTREIKKGAGAFKTGAGFGVESILPYICFRFILLPLLFLPLGSFPPSVYDLDSG</sequence>
<accession>A0A7Z0MPA1</accession>
<keyword evidence="1" id="KW-1133">Transmembrane helix</keyword>